<dbReference type="CDD" id="cd01335">
    <property type="entry name" value="Radical_SAM"/>
    <property type="match status" value="1"/>
</dbReference>
<dbReference type="InterPro" id="IPR022462">
    <property type="entry name" value="EpmB"/>
</dbReference>
<name>A0A1K1V8Q6_9GAMM</name>
<comment type="catalytic activity">
    <reaction evidence="1">
        <text>L-lysine = D-beta-lysine</text>
        <dbReference type="Rhea" id="RHEA:44148"/>
        <dbReference type="ChEBI" id="CHEBI:32551"/>
        <dbReference type="ChEBI" id="CHEBI:84138"/>
    </reaction>
</comment>
<dbReference type="SFLD" id="SFLDS00029">
    <property type="entry name" value="Radical_SAM"/>
    <property type="match status" value="1"/>
</dbReference>
<dbReference type="NCBIfam" id="TIGR00238">
    <property type="entry name" value="KamA family radical SAM protein"/>
    <property type="match status" value="1"/>
</dbReference>
<evidence type="ECO:0000256" key="14">
    <source>
        <dbReference type="PIRSR" id="PIRSR004911-1"/>
    </source>
</evidence>
<keyword evidence="11 14" id="KW-0411">Iron-sulfur</keyword>
<evidence type="ECO:0000256" key="15">
    <source>
        <dbReference type="PIRSR" id="PIRSR603739-50"/>
    </source>
</evidence>
<dbReference type="Gene3D" id="3.20.20.70">
    <property type="entry name" value="Aldolase class I"/>
    <property type="match status" value="1"/>
</dbReference>
<sequence length="347" mass="39212">MEQTLKSWSPIIPKSTAGDHWSETLRHAIRDPLQLCDRLGLDPDQLPGGRQGLQQGHGLFRTLVPEPFLQLMEPGNPQDPLLLQVLPLGSENQPQPGFVTDPLQEQQANPLPGLIHKYTSRVLLTTSGACAVNCRYCFRRHFPYADNSLSEAATEQIIHYLQQHPQVNEIILSGGDPLATPDARLAKRIRQLEQLPQLKRLRIHTRLPVVIPSRINDELLTWLSATRLQTLMVLHINHPQEISPELEKALARLHQRGVILLNQSVLLRGVNDNPVTLGNLSERLFEQKVMPYYLHAFDPVAGAAHFAIDDQQAKRIYQQLLARLPGYLVPRLVREQPDQPSKTPLGW</sequence>
<protein>
    <recommendedName>
        <fullName evidence="5">L-lysine 2,3-aminomutase</fullName>
    </recommendedName>
    <alternativeName>
        <fullName evidence="13">EF-P post-translational modification enzyme B</fullName>
    </alternativeName>
</protein>
<dbReference type="SFLD" id="SFLDG01070">
    <property type="entry name" value="PLP-dependent"/>
    <property type="match status" value="1"/>
</dbReference>
<keyword evidence="8 14" id="KW-0479">Metal-binding</keyword>
<keyword evidence="6 14" id="KW-0004">4Fe-4S</keyword>
<evidence type="ECO:0000259" key="16">
    <source>
        <dbReference type="PROSITE" id="PS51918"/>
    </source>
</evidence>
<dbReference type="NCBIfam" id="TIGR03821">
    <property type="entry name" value="EFP_modif_epmB"/>
    <property type="match status" value="1"/>
</dbReference>
<reference evidence="17 18" key="1">
    <citation type="submission" date="2016-11" db="EMBL/GenBank/DDBJ databases">
        <authorList>
            <person name="Jaros S."/>
            <person name="Januszkiewicz K."/>
            <person name="Wedrychowicz H."/>
        </authorList>
    </citation>
    <scope>NUCLEOTIDE SEQUENCE [LARGE SCALE GENOMIC DNA]</scope>
    <source>
        <strain evidence="17 18">DSM 21637</strain>
    </source>
</reference>
<dbReference type="AlphaFoldDB" id="A0A1K1V8Q6"/>
<evidence type="ECO:0000256" key="3">
    <source>
        <dbReference type="ARBA" id="ARBA00001966"/>
    </source>
</evidence>
<comment type="cofactor">
    <cofactor evidence="3">
        <name>[4Fe-4S] cluster</name>
        <dbReference type="ChEBI" id="CHEBI:49883"/>
    </cofactor>
</comment>
<dbReference type="Pfam" id="PF04055">
    <property type="entry name" value="Radical_SAM"/>
    <property type="match status" value="1"/>
</dbReference>
<evidence type="ECO:0000256" key="9">
    <source>
        <dbReference type="ARBA" id="ARBA00022898"/>
    </source>
</evidence>
<keyword evidence="18" id="KW-1185">Reference proteome</keyword>
<keyword evidence="10" id="KW-0408">Iron</keyword>
<dbReference type="PROSITE" id="PS51918">
    <property type="entry name" value="RADICAL_SAM"/>
    <property type="match status" value="1"/>
</dbReference>
<evidence type="ECO:0000256" key="5">
    <source>
        <dbReference type="ARBA" id="ARBA00022363"/>
    </source>
</evidence>
<dbReference type="GO" id="GO:0016853">
    <property type="term" value="F:isomerase activity"/>
    <property type="evidence" value="ECO:0007669"/>
    <property type="project" value="UniProtKB-KW"/>
</dbReference>
<dbReference type="GO" id="GO:0046872">
    <property type="term" value="F:metal ion binding"/>
    <property type="evidence" value="ECO:0007669"/>
    <property type="project" value="UniProtKB-KW"/>
</dbReference>
<accession>A0A1K1V8Q6</accession>
<feature type="domain" description="Radical SAM core" evidence="16">
    <location>
        <begin position="116"/>
        <end position="331"/>
    </location>
</feature>
<dbReference type="InterPro" id="IPR058240">
    <property type="entry name" value="rSAM_sf"/>
</dbReference>
<feature type="binding site" evidence="14">
    <location>
        <position position="130"/>
    </location>
    <ligand>
        <name>[4Fe-4S] cluster</name>
        <dbReference type="ChEBI" id="CHEBI:49883"/>
        <note>4Fe-4S-S-AdoMet</note>
    </ligand>
</feature>
<evidence type="ECO:0000313" key="17">
    <source>
        <dbReference type="EMBL" id="SFX21123.1"/>
    </source>
</evidence>
<evidence type="ECO:0000256" key="8">
    <source>
        <dbReference type="ARBA" id="ARBA00022723"/>
    </source>
</evidence>
<dbReference type="Proteomes" id="UP000182350">
    <property type="component" value="Unassembled WGS sequence"/>
</dbReference>
<dbReference type="EMBL" id="FPJW01000002">
    <property type="protein sequence ID" value="SFX21123.1"/>
    <property type="molecule type" value="Genomic_DNA"/>
</dbReference>
<evidence type="ECO:0000256" key="7">
    <source>
        <dbReference type="ARBA" id="ARBA00022691"/>
    </source>
</evidence>
<dbReference type="PIRSF" id="PIRSF004911">
    <property type="entry name" value="DUF160"/>
    <property type="match status" value="1"/>
</dbReference>
<evidence type="ECO:0000256" key="4">
    <source>
        <dbReference type="ARBA" id="ARBA00008703"/>
    </source>
</evidence>
<dbReference type="InterPro" id="IPR007197">
    <property type="entry name" value="rSAM"/>
</dbReference>
<dbReference type="STRING" id="1122209.SAMN02745752_00821"/>
<dbReference type="OrthoDB" id="9770937at2"/>
<dbReference type="PANTHER" id="PTHR30538:SF1">
    <property type="entry name" value="L-LYSINE 2,3-AMINOMUTASE"/>
    <property type="match status" value="1"/>
</dbReference>
<dbReference type="SFLD" id="SFLDF00314">
    <property type="entry name" value="L-lysine_2_3-aminomutase_(yjeK"/>
    <property type="match status" value="1"/>
</dbReference>
<dbReference type="InterPro" id="IPR003739">
    <property type="entry name" value="Lys_aminomutase/Glu_NH3_mut"/>
</dbReference>
<evidence type="ECO:0000256" key="11">
    <source>
        <dbReference type="ARBA" id="ARBA00023014"/>
    </source>
</evidence>
<evidence type="ECO:0000256" key="13">
    <source>
        <dbReference type="ARBA" id="ARBA00030756"/>
    </source>
</evidence>
<dbReference type="GO" id="GO:0051539">
    <property type="term" value="F:4 iron, 4 sulfur cluster binding"/>
    <property type="evidence" value="ECO:0007669"/>
    <property type="project" value="UniProtKB-KW"/>
</dbReference>
<evidence type="ECO:0000256" key="2">
    <source>
        <dbReference type="ARBA" id="ARBA00001933"/>
    </source>
</evidence>
<keyword evidence="12" id="KW-0413">Isomerase</keyword>
<comment type="cofactor">
    <cofactor evidence="2 15">
        <name>pyridoxal 5'-phosphate</name>
        <dbReference type="ChEBI" id="CHEBI:597326"/>
    </cofactor>
</comment>
<evidence type="ECO:0000313" key="18">
    <source>
        <dbReference type="Proteomes" id="UP000182350"/>
    </source>
</evidence>
<evidence type="ECO:0000256" key="1">
    <source>
        <dbReference type="ARBA" id="ARBA00001352"/>
    </source>
</evidence>
<comment type="similarity">
    <text evidence="4">Belongs to the radical SAM superfamily. KamA family.</text>
</comment>
<feature type="modified residue" description="N6-(pyridoxal phosphate)lysine" evidence="15">
    <location>
        <position position="342"/>
    </location>
</feature>
<feature type="binding site" evidence="14">
    <location>
        <position position="137"/>
    </location>
    <ligand>
        <name>[4Fe-4S] cluster</name>
        <dbReference type="ChEBI" id="CHEBI:49883"/>
        <note>4Fe-4S-S-AdoMet</note>
    </ligand>
</feature>
<proteinExistence type="inferred from homology"/>
<dbReference type="RefSeq" id="WP_072325066.1">
    <property type="nucleotide sequence ID" value="NZ_FPJW01000002.1"/>
</dbReference>
<dbReference type="PANTHER" id="PTHR30538">
    <property type="entry name" value="LYSINE 2,3-AMINOMUTASE-RELATED"/>
    <property type="match status" value="1"/>
</dbReference>
<dbReference type="InterPro" id="IPR013785">
    <property type="entry name" value="Aldolase_TIM"/>
</dbReference>
<evidence type="ECO:0000256" key="10">
    <source>
        <dbReference type="ARBA" id="ARBA00023004"/>
    </source>
</evidence>
<gene>
    <name evidence="17" type="ORF">SAMN02745752_00821</name>
</gene>
<dbReference type="SUPFAM" id="SSF102114">
    <property type="entry name" value="Radical SAM enzymes"/>
    <property type="match status" value="1"/>
</dbReference>
<organism evidence="17 18">
    <name type="scientific">Marinospirillum alkaliphilum DSM 21637</name>
    <dbReference type="NCBI Taxonomy" id="1122209"/>
    <lineage>
        <taxon>Bacteria</taxon>
        <taxon>Pseudomonadati</taxon>
        <taxon>Pseudomonadota</taxon>
        <taxon>Gammaproteobacteria</taxon>
        <taxon>Oceanospirillales</taxon>
        <taxon>Oceanospirillaceae</taxon>
        <taxon>Marinospirillum</taxon>
    </lineage>
</organism>
<feature type="binding site" evidence="14">
    <location>
        <position position="134"/>
    </location>
    <ligand>
        <name>[4Fe-4S] cluster</name>
        <dbReference type="ChEBI" id="CHEBI:49883"/>
        <note>4Fe-4S-S-AdoMet</note>
    </ligand>
</feature>
<keyword evidence="9 15" id="KW-0663">Pyridoxal phosphate</keyword>
<evidence type="ECO:0000256" key="12">
    <source>
        <dbReference type="ARBA" id="ARBA00023235"/>
    </source>
</evidence>
<keyword evidence="7" id="KW-0949">S-adenosyl-L-methionine</keyword>
<evidence type="ECO:0000256" key="6">
    <source>
        <dbReference type="ARBA" id="ARBA00022485"/>
    </source>
</evidence>